<dbReference type="STRING" id="642227.HA49_18320"/>
<dbReference type="SUPFAM" id="SSF64438">
    <property type="entry name" value="CNF1/YfiH-like putative cysteine hydrolases"/>
    <property type="match status" value="1"/>
</dbReference>
<dbReference type="PANTHER" id="PTHR30616:SF2">
    <property type="entry name" value="PURINE NUCLEOSIDE PHOSPHORYLASE LACC1"/>
    <property type="match status" value="1"/>
</dbReference>
<evidence type="ECO:0000256" key="10">
    <source>
        <dbReference type="RuleBase" id="RU361274"/>
    </source>
</evidence>
<evidence type="ECO:0000313" key="11">
    <source>
        <dbReference type="EMBL" id="KGD70865.1"/>
    </source>
</evidence>
<evidence type="ECO:0000256" key="4">
    <source>
        <dbReference type="ARBA" id="ARBA00022723"/>
    </source>
</evidence>
<evidence type="ECO:0000256" key="6">
    <source>
        <dbReference type="ARBA" id="ARBA00022833"/>
    </source>
</evidence>
<comment type="similarity">
    <text evidence="2 10">Belongs to the purine nucleoside phosphorylase YfiH/LACC1 family.</text>
</comment>
<comment type="catalytic activity">
    <reaction evidence="8">
        <text>adenosine + phosphate = alpha-D-ribose 1-phosphate + adenine</text>
        <dbReference type="Rhea" id="RHEA:27642"/>
        <dbReference type="ChEBI" id="CHEBI:16335"/>
        <dbReference type="ChEBI" id="CHEBI:16708"/>
        <dbReference type="ChEBI" id="CHEBI:43474"/>
        <dbReference type="ChEBI" id="CHEBI:57720"/>
        <dbReference type="EC" id="2.4.2.1"/>
    </reaction>
    <physiologicalReaction direction="left-to-right" evidence="8">
        <dbReference type="Rhea" id="RHEA:27643"/>
    </physiologicalReaction>
</comment>
<dbReference type="eggNOG" id="COG1496">
    <property type="taxonomic scope" value="Bacteria"/>
</dbReference>
<accession>A0A095V7T4</accession>
<keyword evidence="6" id="KW-0862">Zinc</keyword>
<evidence type="ECO:0000256" key="2">
    <source>
        <dbReference type="ARBA" id="ARBA00007353"/>
    </source>
</evidence>
<comment type="catalytic activity">
    <reaction evidence="7">
        <text>adenosine + H2O + H(+) = inosine + NH4(+)</text>
        <dbReference type="Rhea" id="RHEA:24408"/>
        <dbReference type="ChEBI" id="CHEBI:15377"/>
        <dbReference type="ChEBI" id="CHEBI:15378"/>
        <dbReference type="ChEBI" id="CHEBI:16335"/>
        <dbReference type="ChEBI" id="CHEBI:17596"/>
        <dbReference type="ChEBI" id="CHEBI:28938"/>
        <dbReference type="EC" id="3.5.4.4"/>
    </reaction>
    <physiologicalReaction direction="left-to-right" evidence="7">
        <dbReference type="Rhea" id="RHEA:24409"/>
    </physiologicalReaction>
</comment>
<dbReference type="OrthoDB" id="4279at2"/>
<dbReference type="AlphaFoldDB" id="A0A095V7T4"/>
<dbReference type="GO" id="GO:0016787">
    <property type="term" value="F:hydrolase activity"/>
    <property type="evidence" value="ECO:0007669"/>
    <property type="project" value="UniProtKB-KW"/>
</dbReference>
<evidence type="ECO:0000256" key="5">
    <source>
        <dbReference type="ARBA" id="ARBA00022801"/>
    </source>
</evidence>
<dbReference type="InterPro" id="IPR003730">
    <property type="entry name" value="Cu_polyphenol_OxRdtase"/>
</dbReference>
<dbReference type="Proteomes" id="UP000029577">
    <property type="component" value="Unassembled WGS sequence"/>
</dbReference>
<dbReference type="CDD" id="cd16833">
    <property type="entry name" value="YfiH"/>
    <property type="match status" value="1"/>
</dbReference>
<dbReference type="Pfam" id="PF02578">
    <property type="entry name" value="Cu-oxidase_4"/>
    <property type="match status" value="1"/>
</dbReference>
<comment type="catalytic activity">
    <reaction evidence="9">
        <text>S-methyl-5'-thioadenosine + phosphate = 5-(methylsulfanyl)-alpha-D-ribose 1-phosphate + adenine</text>
        <dbReference type="Rhea" id="RHEA:11852"/>
        <dbReference type="ChEBI" id="CHEBI:16708"/>
        <dbReference type="ChEBI" id="CHEBI:17509"/>
        <dbReference type="ChEBI" id="CHEBI:43474"/>
        <dbReference type="ChEBI" id="CHEBI:58533"/>
        <dbReference type="EC" id="2.4.2.28"/>
    </reaction>
    <physiologicalReaction direction="left-to-right" evidence="9">
        <dbReference type="Rhea" id="RHEA:11853"/>
    </physiologicalReaction>
</comment>
<dbReference type="Gene3D" id="3.60.140.10">
    <property type="entry name" value="CNF1/YfiH-like putative cysteine hydrolases"/>
    <property type="match status" value="1"/>
</dbReference>
<dbReference type="GO" id="GO:0005507">
    <property type="term" value="F:copper ion binding"/>
    <property type="evidence" value="ECO:0007669"/>
    <property type="project" value="TreeGrafter"/>
</dbReference>
<evidence type="ECO:0000313" key="12">
    <source>
        <dbReference type="Proteomes" id="UP000029577"/>
    </source>
</evidence>
<organism evidence="11 12">
    <name type="scientific">Tatumella morbirosei</name>
    <dbReference type="NCBI Taxonomy" id="642227"/>
    <lineage>
        <taxon>Bacteria</taxon>
        <taxon>Pseudomonadati</taxon>
        <taxon>Pseudomonadota</taxon>
        <taxon>Gammaproteobacteria</taxon>
        <taxon>Enterobacterales</taxon>
        <taxon>Erwiniaceae</taxon>
        <taxon>Tatumella</taxon>
    </lineage>
</organism>
<evidence type="ECO:0000256" key="8">
    <source>
        <dbReference type="ARBA" id="ARBA00048968"/>
    </source>
</evidence>
<protein>
    <recommendedName>
        <fullName evidence="10">Purine nucleoside phosphorylase</fullName>
    </recommendedName>
</protein>
<evidence type="ECO:0000256" key="9">
    <source>
        <dbReference type="ARBA" id="ARBA00049893"/>
    </source>
</evidence>
<dbReference type="NCBIfam" id="NF007998">
    <property type="entry name" value="PRK10723.1"/>
    <property type="match status" value="1"/>
</dbReference>
<keyword evidence="12" id="KW-1185">Reference proteome</keyword>
<dbReference type="GO" id="GO:0017061">
    <property type="term" value="F:S-methyl-5-thioadenosine phosphorylase activity"/>
    <property type="evidence" value="ECO:0007669"/>
    <property type="project" value="UniProtKB-EC"/>
</dbReference>
<dbReference type="NCBIfam" id="TIGR00726">
    <property type="entry name" value="peptidoglycan editing factor PgeF"/>
    <property type="match status" value="1"/>
</dbReference>
<dbReference type="RefSeq" id="WP_038022789.1">
    <property type="nucleotide sequence ID" value="NZ_JPKR02000003.1"/>
</dbReference>
<evidence type="ECO:0000256" key="7">
    <source>
        <dbReference type="ARBA" id="ARBA00047989"/>
    </source>
</evidence>
<comment type="caution">
    <text evidence="11">The sequence shown here is derived from an EMBL/GenBank/DDBJ whole genome shotgun (WGS) entry which is preliminary data.</text>
</comment>
<keyword evidence="5" id="KW-0378">Hydrolase</keyword>
<reference evidence="11" key="1">
    <citation type="submission" date="2014-12" db="EMBL/GenBank/DDBJ databases">
        <title>The draft genome of the Tatumella morbirosei type strain, LMG23360T isolated from pineapple rot.</title>
        <authorList>
            <person name="Smits T.H."/>
            <person name="Palmer M."/>
            <person name="Venter S.N."/>
            <person name="Duffy B."/>
            <person name="Steenkamp E.T."/>
            <person name="Chan W.Y."/>
            <person name="Coutinho T.A."/>
            <person name="Coetzee M.P."/>
            <person name="De Maayer P."/>
        </authorList>
    </citation>
    <scope>NUCLEOTIDE SEQUENCE [LARGE SCALE GENOMIC DNA]</scope>
    <source>
        <strain evidence="11">LMG 23360</strain>
    </source>
</reference>
<dbReference type="PANTHER" id="PTHR30616">
    <property type="entry name" value="UNCHARACTERIZED PROTEIN YFIH"/>
    <property type="match status" value="1"/>
</dbReference>
<dbReference type="InterPro" id="IPR011324">
    <property type="entry name" value="Cytotoxic_necrot_fac-like_cat"/>
</dbReference>
<gene>
    <name evidence="11" type="ORF">HA49_18320</name>
</gene>
<keyword evidence="4" id="KW-0479">Metal-binding</keyword>
<evidence type="ECO:0000256" key="1">
    <source>
        <dbReference type="ARBA" id="ARBA00000553"/>
    </source>
</evidence>
<comment type="catalytic activity">
    <reaction evidence="1">
        <text>inosine + phosphate = alpha-D-ribose 1-phosphate + hypoxanthine</text>
        <dbReference type="Rhea" id="RHEA:27646"/>
        <dbReference type="ChEBI" id="CHEBI:17368"/>
        <dbReference type="ChEBI" id="CHEBI:17596"/>
        <dbReference type="ChEBI" id="CHEBI:43474"/>
        <dbReference type="ChEBI" id="CHEBI:57720"/>
        <dbReference type="EC" id="2.4.2.1"/>
    </reaction>
    <physiologicalReaction direction="left-to-right" evidence="1">
        <dbReference type="Rhea" id="RHEA:27647"/>
    </physiologicalReaction>
</comment>
<dbReference type="EMBL" id="JPKR02000003">
    <property type="protein sequence ID" value="KGD70865.1"/>
    <property type="molecule type" value="Genomic_DNA"/>
</dbReference>
<dbReference type="InterPro" id="IPR038371">
    <property type="entry name" value="Cu_polyphenol_OxRdtase_sf"/>
</dbReference>
<name>A0A095V7T4_9GAMM</name>
<proteinExistence type="inferred from homology"/>
<keyword evidence="3" id="KW-0808">Transferase</keyword>
<sequence length="244" mass="26374">MSLIIPDWPAPANVRACSTTRIGGFSQAPWNSLNLGAHVRDCPQTVQKNREQLCRLAGLPAMPDWLTQVHGTDVQSLPALSPGPLIADACQTTLSGQVCAVMTADCLPVIFCSADGRQVAAAHAGWRGLCQGVLEKTLAEFSCPPSEVLAWMGPAIGPQAFEVGPEVRDAFIALDPAAEQAFRPYNDNGKYMADLWLLARQRLTCAGVISVSGGGRCTYTESEYFFSYRRENNTGRMATLVWLI</sequence>
<evidence type="ECO:0000256" key="3">
    <source>
        <dbReference type="ARBA" id="ARBA00022679"/>
    </source>
</evidence>